<gene>
    <name evidence="1" type="ORF">PPRIM_AZ9-3.1.T1030148</name>
</gene>
<dbReference type="EMBL" id="CAJJDM010000106">
    <property type="protein sequence ID" value="CAD8097271.1"/>
    <property type="molecule type" value="Genomic_DNA"/>
</dbReference>
<name>A0A8S1P133_PARPR</name>
<protein>
    <submittedName>
        <fullName evidence="1">Uncharacterized protein</fullName>
    </submittedName>
</protein>
<keyword evidence="2" id="KW-1185">Reference proteome</keyword>
<proteinExistence type="predicted"/>
<comment type="caution">
    <text evidence="1">The sequence shown here is derived from an EMBL/GenBank/DDBJ whole genome shotgun (WGS) entry which is preliminary data.</text>
</comment>
<dbReference type="OMA" id="QCCSQTS"/>
<evidence type="ECO:0000313" key="1">
    <source>
        <dbReference type="EMBL" id="CAD8097271.1"/>
    </source>
</evidence>
<dbReference type="Proteomes" id="UP000688137">
    <property type="component" value="Unassembled WGS sequence"/>
</dbReference>
<reference evidence="1" key="1">
    <citation type="submission" date="2021-01" db="EMBL/GenBank/DDBJ databases">
        <authorList>
            <consortium name="Genoscope - CEA"/>
            <person name="William W."/>
        </authorList>
    </citation>
    <scope>NUCLEOTIDE SEQUENCE</scope>
</reference>
<organism evidence="1 2">
    <name type="scientific">Paramecium primaurelia</name>
    <dbReference type="NCBI Taxonomy" id="5886"/>
    <lineage>
        <taxon>Eukaryota</taxon>
        <taxon>Sar</taxon>
        <taxon>Alveolata</taxon>
        <taxon>Ciliophora</taxon>
        <taxon>Intramacronucleata</taxon>
        <taxon>Oligohymenophorea</taxon>
        <taxon>Peniculida</taxon>
        <taxon>Parameciidae</taxon>
        <taxon>Paramecium</taxon>
    </lineage>
</organism>
<accession>A0A8S1P133</accession>
<dbReference type="AlphaFoldDB" id="A0A8S1P133"/>
<sequence>MGNQCCSQTSNITQSSKEILNPILQESGIKSLGDSIQIGQFGDLIQQHCQLYQYQDGDGLISPPPLSPKQQHVIVYLEPKIVIDESIHFQNDVMKGILSARSHECYSDSACSSNNCKDKPSKRVQFKEQSIY</sequence>
<evidence type="ECO:0000313" key="2">
    <source>
        <dbReference type="Proteomes" id="UP000688137"/>
    </source>
</evidence>